<proteinExistence type="predicted"/>
<name>A0ABP0S352_9DINO</name>
<gene>
    <name evidence="1" type="ORF">SCF082_LOCUS49739</name>
</gene>
<dbReference type="PANTHER" id="PTHR19991:SF2">
    <property type="entry name" value="GH08893P"/>
    <property type="match status" value="1"/>
</dbReference>
<organism evidence="1 2">
    <name type="scientific">Durusdinium trenchii</name>
    <dbReference type="NCBI Taxonomy" id="1381693"/>
    <lineage>
        <taxon>Eukaryota</taxon>
        <taxon>Sar</taxon>
        <taxon>Alveolata</taxon>
        <taxon>Dinophyceae</taxon>
        <taxon>Suessiales</taxon>
        <taxon>Symbiodiniaceae</taxon>
        <taxon>Durusdinium</taxon>
    </lineage>
</organism>
<dbReference type="Proteomes" id="UP001642464">
    <property type="component" value="Unassembled WGS sequence"/>
</dbReference>
<keyword evidence="2" id="KW-1185">Reference proteome</keyword>
<dbReference type="SUPFAM" id="SSF52833">
    <property type="entry name" value="Thioredoxin-like"/>
    <property type="match status" value="1"/>
</dbReference>
<accession>A0ABP0S352</accession>
<protein>
    <submittedName>
        <fullName evidence="1">Thioredoxin domain-containing protein (Membrane protein 23) (Mp23)</fullName>
    </submittedName>
</protein>
<dbReference type="EMBL" id="CAXAMM010042796">
    <property type="protein sequence ID" value="CAK9106803.1"/>
    <property type="molecule type" value="Genomic_DNA"/>
</dbReference>
<comment type="caution">
    <text evidence="1">The sequence shown here is derived from an EMBL/GenBank/DDBJ whole genome shotgun (WGS) entry which is preliminary data.</text>
</comment>
<evidence type="ECO:0000313" key="1">
    <source>
        <dbReference type="EMBL" id="CAK9106803.1"/>
    </source>
</evidence>
<reference evidence="1 2" key="1">
    <citation type="submission" date="2024-02" db="EMBL/GenBank/DDBJ databases">
        <authorList>
            <person name="Chen Y."/>
            <person name="Shah S."/>
            <person name="Dougan E. K."/>
            <person name="Thang M."/>
            <person name="Chan C."/>
        </authorList>
    </citation>
    <scope>NUCLEOTIDE SEQUENCE [LARGE SCALE GENOMIC DNA]</scope>
</reference>
<dbReference type="PANTHER" id="PTHR19991">
    <property type="entry name" value="L 2 01289"/>
    <property type="match status" value="1"/>
</dbReference>
<dbReference type="Gene3D" id="3.40.30.10">
    <property type="entry name" value="Glutaredoxin"/>
    <property type="match status" value="1"/>
</dbReference>
<sequence>MALLKLLLLPLAMALQQLNDDTFEHQTQASTGMTTGSWFVAFGSSELEEALENAEETLREAYVIPAAVKLQDSKELQKRFNIKEPVALLFAKHQLYRYHGPKIAEELVAFAEKALNGEMQGEQIPPEVSFLGKLWQRFMGQGEL</sequence>
<dbReference type="InterPro" id="IPR036249">
    <property type="entry name" value="Thioredoxin-like_sf"/>
</dbReference>
<evidence type="ECO:0000313" key="2">
    <source>
        <dbReference type="Proteomes" id="UP001642464"/>
    </source>
</evidence>